<dbReference type="Proteomes" id="UP000246078">
    <property type="component" value="Unassembled WGS sequence"/>
</dbReference>
<dbReference type="VEuPathDB" id="TriTrypDB:TcYC6_0075680"/>
<gene>
    <name evidence="2" type="ORF">C3747_88g62</name>
</gene>
<dbReference type="VEuPathDB" id="TriTrypDB:BCY84_02999"/>
<reference evidence="2 3" key="1">
    <citation type="journal article" date="2018" name="Microb. Genom.">
        <title>Expanding an expanded genome: long-read sequencing of Trypanosoma cruzi.</title>
        <authorList>
            <person name="Berna L."/>
            <person name="Rodriguez M."/>
            <person name="Chiribao M.L."/>
            <person name="Parodi-Talice A."/>
            <person name="Pita S."/>
            <person name="Rijo G."/>
            <person name="Alvarez-Valin F."/>
            <person name="Robello C."/>
        </authorList>
    </citation>
    <scope>NUCLEOTIDE SEQUENCE [LARGE SCALE GENOMIC DNA]</scope>
    <source>
        <strain evidence="2 3">TCC</strain>
    </source>
</reference>
<dbReference type="AlphaFoldDB" id="A0A2V2WJV5"/>
<dbReference type="VEuPathDB" id="TriTrypDB:TcCL_NonESM08053"/>
<feature type="compositionally biased region" description="Polar residues" evidence="1">
    <location>
        <begin position="1"/>
        <end position="15"/>
    </location>
</feature>
<dbReference type="EMBL" id="PRFC01000088">
    <property type="protein sequence ID" value="PWV08637.1"/>
    <property type="molecule type" value="Genomic_DNA"/>
</dbReference>
<feature type="region of interest" description="Disordered" evidence="1">
    <location>
        <begin position="49"/>
        <end position="86"/>
    </location>
</feature>
<dbReference type="VEuPathDB" id="TriTrypDB:TCDM_08987"/>
<protein>
    <submittedName>
        <fullName evidence="2">Putative dynein heavy chain</fullName>
    </submittedName>
</protein>
<dbReference type="VEuPathDB" id="TriTrypDB:TcBrA4_0100100"/>
<evidence type="ECO:0000313" key="3">
    <source>
        <dbReference type="Proteomes" id="UP000246078"/>
    </source>
</evidence>
<organism evidence="2 3">
    <name type="scientific">Trypanosoma cruzi</name>
    <dbReference type="NCBI Taxonomy" id="5693"/>
    <lineage>
        <taxon>Eukaryota</taxon>
        <taxon>Discoba</taxon>
        <taxon>Euglenozoa</taxon>
        <taxon>Kinetoplastea</taxon>
        <taxon>Metakinetoplastina</taxon>
        <taxon>Trypanosomatida</taxon>
        <taxon>Trypanosomatidae</taxon>
        <taxon>Trypanosoma</taxon>
        <taxon>Schizotrypanum</taxon>
    </lineage>
</organism>
<dbReference type="VEuPathDB" id="TriTrypDB:C3747_88g62"/>
<accession>A0A2V2WJV5</accession>
<feature type="region of interest" description="Disordered" evidence="1">
    <location>
        <begin position="481"/>
        <end position="528"/>
    </location>
</feature>
<dbReference type="VEuPathDB" id="TriTrypDB:TcCLB.507801.19"/>
<sequence>MTESAAQPSWRTRVSQLPPVRLPKMSDATAAPLPVRMPKILANSLPSLRAASPPTTLESCRRVTPSPPSPQPFSNTATSSATVQTKTTAMPGPAYTRTYFQLEDFDNTDFETRTPQEWVLLGEKDGGTPARSRYFDKRSNEVQWLPCRVVAYDDERSCYQVIWESNGCSKWTKRLNIIFDAEDEALWHERVRQAEAYRAETEAALRGRMYLQSLDGSRIAPMDQDQMDRIIGLVAKRFPLTALRLVEQCTRELEELYYFSLKRAQHWREMASPRSSDAWSYWGCHPHRRHYYRQQRCRQAGRASAEYAAWYDRNTIAKLPRGTEFYCGEFISNARVTARYGVRHPQSMERIQRRVVVHHAMGPRETPIGLRNFEELQAHRGFSISEKLHNEWSVNVRCTIQNNLDMHFKFYEDNLERYTVSRMSRFVNFVNVMMNSQLRGLLLNSLEEFAAFIHRYRVMPSVDDTPMDELQEDLEEAEHWRRRQEEWNERQRAAMAEAEAEQARNAGGGGRGRQRKSVAPPPEEEKEKEVPFVWRLGTFCNRCSTQACGGDDDESQGTASAVCVESRGGFRSCRLLTVSGGRLTQSKGRV</sequence>
<dbReference type="VEuPathDB" id="TriTrypDB:C4B63_175g20"/>
<dbReference type="VEuPathDB" id="TriTrypDB:Tc_MARK_9736"/>
<comment type="caution">
    <text evidence="2">The sequence shown here is derived from an EMBL/GenBank/DDBJ whole genome shotgun (WGS) entry which is preliminary data.</text>
</comment>
<feature type="compositionally biased region" description="Basic and acidic residues" evidence="1">
    <location>
        <begin position="481"/>
        <end position="492"/>
    </location>
</feature>
<proteinExistence type="predicted"/>
<dbReference type="VEuPathDB" id="TriTrypDB:TcCL_NonESM08054"/>
<dbReference type="VEuPathDB" id="TriTrypDB:TCSYLVIO_003506"/>
<dbReference type="VEuPathDB" id="TriTrypDB:TcCLB.509103.39"/>
<name>A0A2V2WJV5_TRYCR</name>
<feature type="compositionally biased region" description="Polar residues" evidence="1">
    <location>
        <begin position="72"/>
        <end position="86"/>
    </location>
</feature>
<evidence type="ECO:0000256" key="1">
    <source>
        <dbReference type="SAM" id="MobiDB-lite"/>
    </source>
</evidence>
<dbReference type="VEuPathDB" id="TriTrypDB:ECC02_009230"/>
<dbReference type="VEuPathDB" id="TriTrypDB:TcG_07983"/>
<feature type="region of interest" description="Disordered" evidence="1">
    <location>
        <begin position="1"/>
        <end position="23"/>
    </location>
</feature>
<evidence type="ECO:0000313" key="2">
    <source>
        <dbReference type="EMBL" id="PWV08637.1"/>
    </source>
</evidence>